<gene>
    <name evidence="1" type="ORF">SDC9_209471</name>
</gene>
<comment type="caution">
    <text evidence="1">The sequence shown here is derived from an EMBL/GenBank/DDBJ whole genome shotgun (WGS) entry which is preliminary data.</text>
</comment>
<evidence type="ECO:0000313" key="1">
    <source>
        <dbReference type="EMBL" id="MPN61729.1"/>
    </source>
</evidence>
<sequence length="45" mass="5215">MTEVTVTRKDDTGRYEARVGGELADYLDLLYKGHGRRDQEQVEQD</sequence>
<accession>A0A645JGD1</accession>
<organism evidence="1">
    <name type="scientific">bioreactor metagenome</name>
    <dbReference type="NCBI Taxonomy" id="1076179"/>
    <lineage>
        <taxon>unclassified sequences</taxon>
        <taxon>metagenomes</taxon>
        <taxon>ecological metagenomes</taxon>
    </lineage>
</organism>
<name>A0A645JGD1_9ZZZZ</name>
<protein>
    <submittedName>
        <fullName evidence="1">Uncharacterized protein</fullName>
    </submittedName>
</protein>
<reference evidence="1" key="1">
    <citation type="submission" date="2019-08" db="EMBL/GenBank/DDBJ databases">
        <authorList>
            <person name="Kucharzyk K."/>
            <person name="Murdoch R.W."/>
            <person name="Higgins S."/>
            <person name="Loffler F."/>
        </authorList>
    </citation>
    <scope>NUCLEOTIDE SEQUENCE</scope>
</reference>
<proteinExistence type="predicted"/>
<dbReference type="EMBL" id="VSSQ01138740">
    <property type="protein sequence ID" value="MPN61729.1"/>
    <property type="molecule type" value="Genomic_DNA"/>
</dbReference>
<dbReference type="AlphaFoldDB" id="A0A645JGD1"/>